<dbReference type="EMBL" id="ALWO02000052">
    <property type="protein sequence ID" value="EOZ92063.1"/>
    <property type="molecule type" value="Genomic_DNA"/>
</dbReference>
<evidence type="ECO:0000313" key="1">
    <source>
        <dbReference type="EMBL" id="EOZ92063.1"/>
    </source>
</evidence>
<evidence type="ECO:0000313" key="2">
    <source>
        <dbReference type="Proteomes" id="UP000006073"/>
    </source>
</evidence>
<reference evidence="1 2" key="1">
    <citation type="journal article" date="2013" name="Genome Announc.">
        <title>Draft Genome Sequence of Indibacter alkaliphilus Strain LW1T, Isolated from Lonar Lake, a Haloalkaline Lake in the Buldana District of Maharashtra, India.</title>
        <authorList>
            <person name="Singh A."/>
            <person name="Kumar Jangir P."/>
            <person name="Sharma R."/>
            <person name="Singh A."/>
            <person name="Kumar Pinnaka A."/>
            <person name="Shivaji S."/>
        </authorList>
    </citation>
    <scope>NUCLEOTIDE SEQUENCE [LARGE SCALE GENOMIC DNA]</scope>
    <source>
        <strain evidence="2">CCUG 57479 / KCTC 22604 / LW1</strain>
    </source>
</reference>
<keyword evidence="2" id="KW-1185">Reference proteome</keyword>
<proteinExistence type="predicted"/>
<dbReference type="Proteomes" id="UP000006073">
    <property type="component" value="Unassembled WGS sequence"/>
</dbReference>
<sequence length="40" mass="4737">MLCEDGAFFETYSNRIDFLKYGKNITIDFRRSAQQQAFLV</sequence>
<dbReference type="AlphaFoldDB" id="S2DQG4"/>
<accession>S2DQG4</accession>
<organism evidence="1 2">
    <name type="scientific">Indibacter alkaliphilus (strain CCUG 57479 / KCTC 22604 / LW1)</name>
    <dbReference type="NCBI Taxonomy" id="1189612"/>
    <lineage>
        <taxon>Bacteria</taxon>
        <taxon>Pseudomonadati</taxon>
        <taxon>Bacteroidota</taxon>
        <taxon>Cytophagia</taxon>
        <taxon>Cytophagales</taxon>
        <taxon>Cyclobacteriaceae</taxon>
    </lineage>
</organism>
<name>S2DQG4_INDAL</name>
<protein>
    <submittedName>
        <fullName evidence="1">Uncharacterized protein</fullName>
    </submittedName>
</protein>
<gene>
    <name evidence="1" type="ORF">A33Q_4156</name>
</gene>
<comment type="caution">
    <text evidence="1">The sequence shown here is derived from an EMBL/GenBank/DDBJ whole genome shotgun (WGS) entry which is preliminary data.</text>
</comment>